<dbReference type="SMART" id="SM00422">
    <property type="entry name" value="HTH_MERR"/>
    <property type="match status" value="1"/>
</dbReference>
<dbReference type="GO" id="GO:0045893">
    <property type="term" value="P:positive regulation of DNA-templated transcription"/>
    <property type="evidence" value="ECO:0007669"/>
    <property type="project" value="InterPro"/>
</dbReference>
<dbReference type="InterPro" id="IPR000551">
    <property type="entry name" value="MerR-type_HTH_dom"/>
</dbReference>
<dbReference type="PROSITE" id="PS50937">
    <property type="entry name" value="HTH_MERR_2"/>
    <property type="match status" value="1"/>
</dbReference>
<reference evidence="3 4" key="1">
    <citation type="submission" date="2019-01" db="EMBL/GenBank/DDBJ databases">
        <authorList>
            <person name="Chen W.-M."/>
        </authorList>
    </citation>
    <scope>NUCLEOTIDE SEQUENCE [LARGE SCALE GENOMIC DNA]</scope>
    <source>
        <strain evidence="3 4">CCP-18</strain>
    </source>
</reference>
<protein>
    <submittedName>
        <fullName evidence="3">Cd(II)/Pb(II)-responsive transcriptional regulator</fullName>
    </submittedName>
</protein>
<dbReference type="InterPro" id="IPR009061">
    <property type="entry name" value="DNA-bd_dom_put_sf"/>
</dbReference>
<dbReference type="GO" id="GO:0003700">
    <property type="term" value="F:DNA-binding transcription factor activity"/>
    <property type="evidence" value="ECO:0007669"/>
    <property type="project" value="InterPro"/>
</dbReference>
<dbReference type="SUPFAM" id="SSF46955">
    <property type="entry name" value="Putative DNA-binding domain"/>
    <property type="match status" value="1"/>
</dbReference>
<dbReference type="GO" id="GO:0003677">
    <property type="term" value="F:DNA binding"/>
    <property type="evidence" value="ECO:0007669"/>
    <property type="project" value="UniProtKB-KW"/>
</dbReference>
<dbReference type="Proteomes" id="UP000288587">
    <property type="component" value="Unassembled WGS sequence"/>
</dbReference>
<evidence type="ECO:0000313" key="3">
    <source>
        <dbReference type="EMBL" id="RVT87793.1"/>
    </source>
</evidence>
<feature type="domain" description="HTH merR-type" evidence="2">
    <location>
        <begin position="11"/>
        <end position="80"/>
    </location>
</feature>
<sequence>MTILSTGAPKLLKIGAVAAASGTPVETIRFYEREGLLAAAARTESNYRTYGADDVERLRFIRRCRSLDMALPEIRALLLIADRPAQSCVSVNGILDARIGHVSARIRELKDLERALKLLRQQCAEPRAVAGCGILRGLGGGDNSVAFDLRDKQSQSRGTHRYSVAPPCAVAPGKPPIPLVSGPGL</sequence>
<keyword evidence="4" id="KW-1185">Reference proteome</keyword>
<dbReference type="GO" id="GO:0046872">
    <property type="term" value="F:metal ion binding"/>
    <property type="evidence" value="ECO:0007669"/>
    <property type="project" value="InterPro"/>
</dbReference>
<dbReference type="EMBL" id="SACM01000001">
    <property type="protein sequence ID" value="RVT87793.1"/>
    <property type="molecule type" value="Genomic_DNA"/>
</dbReference>
<dbReference type="Gene3D" id="1.10.1660.10">
    <property type="match status" value="1"/>
</dbReference>
<gene>
    <name evidence="3" type="ORF">EOD73_01860</name>
</gene>
<keyword evidence="1" id="KW-0238">DNA-binding</keyword>
<dbReference type="InterPro" id="IPR047057">
    <property type="entry name" value="MerR_fam"/>
</dbReference>
<dbReference type="RefSeq" id="WP_127680325.1">
    <property type="nucleotide sequence ID" value="NZ_SACM01000001.1"/>
</dbReference>
<dbReference type="InterPro" id="IPR011791">
    <property type="entry name" value="CadR-PbrR"/>
</dbReference>
<dbReference type="OrthoDB" id="9808480at2"/>
<evidence type="ECO:0000313" key="4">
    <source>
        <dbReference type="Proteomes" id="UP000288587"/>
    </source>
</evidence>
<proteinExistence type="predicted"/>
<accession>A0A437LRE8</accession>
<dbReference type="CDD" id="cd04784">
    <property type="entry name" value="HTH_CadR-PbrR"/>
    <property type="match status" value="1"/>
</dbReference>
<dbReference type="PRINTS" id="PR00040">
    <property type="entry name" value="HTHMERR"/>
</dbReference>
<comment type="caution">
    <text evidence="3">The sequence shown here is derived from an EMBL/GenBank/DDBJ whole genome shotgun (WGS) entry which is preliminary data.</text>
</comment>
<name>A0A437LRE8_9BURK</name>
<organism evidence="3 4">
    <name type="scientific">Inhella crocodyli</name>
    <dbReference type="NCBI Taxonomy" id="2499851"/>
    <lineage>
        <taxon>Bacteria</taxon>
        <taxon>Pseudomonadati</taxon>
        <taxon>Pseudomonadota</taxon>
        <taxon>Betaproteobacteria</taxon>
        <taxon>Burkholderiales</taxon>
        <taxon>Sphaerotilaceae</taxon>
        <taxon>Inhella</taxon>
    </lineage>
</organism>
<dbReference type="AlphaFoldDB" id="A0A437LRE8"/>
<evidence type="ECO:0000256" key="1">
    <source>
        <dbReference type="ARBA" id="ARBA00023125"/>
    </source>
</evidence>
<dbReference type="PANTHER" id="PTHR30204">
    <property type="entry name" value="REDOX-CYCLING DRUG-SENSING TRANSCRIPTIONAL ACTIVATOR SOXR"/>
    <property type="match status" value="1"/>
</dbReference>
<evidence type="ECO:0000259" key="2">
    <source>
        <dbReference type="PROSITE" id="PS50937"/>
    </source>
</evidence>
<dbReference type="PANTHER" id="PTHR30204:SF92">
    <property type="entry name" value="HTH-TYPE TRANSCRIPTIONAL REGULATOR ZNTR"/>
    <property type="match status" value="1"/>
</dbReference>
<dbReference type="Pfam" id="PF13411">
    <property type="entry name" value="MerR_1"/>
    <property type="match status" value="1"/>
</dbReference>